<keyword evidence="1" id="KW-0175">Coiled coil</keyword>
<reference evidence="2 3" key="1">
    <citation type="submission" date="2022-02" db="EMBL/GenBank/DDBJ databases">
        <title>Paenibacillus sp. MBLB1776 Whole Genome Shotgun Sequencing.</title>
        <authorList>
            <person name="Hwang C.Y."/>
            <person name="Cho E.-S."/>
            <person name="Seo M.-J."/>
        </authorList>
    </citation>
    <scope>NUCLEOTIDE SEQUENCE [LARGE SCALE GENOMIC DNA]</scope>
    <source>
        <strain evidence="2 3">MBLB1776</strain>
    </source>
</reference>
<accession>A0AA96LEL4</accession>
<proteinExistence type="predicted"/>
<feature type="coiled-coil region" evidence="1">
    <location>
        <begin position="54"/>
        <end position="81"/>
    </location>
</feature>
<dbReference type="RefSeq" id="WP_315606159.1">
    <property type="nucleotide sequence ID" value="NZ_CP130318.1"/>
</dbReference>
<name>A0AA96LEL4_9BACL</name>
<evidence type="ECO:0000313" key="3">
    <source>
        <dbReference type="Proteomes" id="UP001305702"/>
    </source>
</evidence>
<dbReference type="Proteomes" id="UP001305702">
    <property type="component" value="Chromosome"/>
</dbReference>
<dbReference type="EMBL" id="CP130318">
    <property type="protein sequence ID" value="WNQ12382.1"/>
    <property type="molecule type" value="Genomic_DNA"/>
</dbReference>
<organism evidence="2 3">
    <name type="scientific">Paenibacillus aurantius</name>
    <dbReference type="NCBI Taxonomy" id="2918900"/>
    <lineage>
        <taxon>Bacteria</taxon>
        <taxon>Bacillati</taxon>
        <taxon>Bacillota</taxon>
        <taxon>Bacilli</taxon>
        <taxon>Bacillales</taxon>
        <taxon>Paenibacillaceae</taxon>
        <taxon>Paenibacillus</taxon>
    </lineage>
</organism>
<evidence type="ECO:0000313" key="2">
    <source>
        <dbReference type="EMBL" id="WNQ12382.1"/>
    </source>
</evidence>
<dbReference type="KEGG" id="paun:MJA45_04855"/>
<gene>
    <name evidence="2" type="ORF">MJA45_04855</name>
</gene>
<keyword evidence="3" id="KW-1185">Reference proteome</keyword>
<dbReference type="AlphaFoldDB" id="A0AA96LEL4"/>
<evidence type="ECO:0000256" key="1">
    <source>
        <dbReference type="SAM" id="Coils"/>
    </source>
</evidence>
<sequence length="88" mass="10209">MEVTIMDAKMTKDEESGYVGQVVFQLPGERNVYELTLQSKKARDWGYSLHFAKESGTEEELEAMEERLEEDDELFDRLVGEAMSRLQD</sequence>
<protein>
    <submittedName>
        <fullName evidence="2">Uncharacterized protein</fullName>
    </submittedName>
</protein>